<protein>
    <recommendedName>
        <fullName evidence="3">histidine kinase</fullName>
        <ecNumber evidence="3">2.7.13.3</ecNumber>
    </recommendedName>
</protein>
<keyword evidence="6" id="KW-0808">Transferase</keyword>
<dbReference type="EC" id="2.7.13.3" evidence="3"/>
<keyword evidence="12" id="KW-1133">Transmembrane helix</keyword>
<proteinExistence type="predicted"/>
<evidence type="ECO:0000256" key="5">
    <source>
        <dbReference type="ARBA" id="ARBA00022553"/>
    </source>
</evidence>
<dbReference type="InterPro" id="IPR036890">
    <property type="entry name" value="HATPase_C_sf"/>
</dbReference>
<reference evidence="15" key="1">
    <citation type="submission" date="2020-09" db="EMBL/GenBank/DDBJ databases">
        <title>A novel bacterium of genus Paenibacillus, isolated from South China Sea.</title>
        <authorList>
            <person name="Huang H."/>
            <person name="Mo K."/>
            <person name="Hu Y."/>
        </authorList>
    </citation>
    <scope>NUCLEOTIDE SEQUENCE</scope>
    <source>
        <strain evidence="15">IB182496</strain>
    </source>
</reference>
<evidence type="ECO:0000256" key="11">
    <source>
        <dbReference type="ARBA" id="ARBA00023136"/>
    </source>
</evidence>
<feature type="transmembrane region" description="Helical" evidence="12">
    <location>
        <begin position="249"/>
        <end position="274"/>
    </location>
</feature>
<comment type="caution">
    <text evidence="15">The sequence shown here is derived from an EMBL/GenBank/DDBJ whole genome shotgun (WGS) entry which is preliminary data.</text>
</comment>
<comment type="subcellular location">
    <subcellularLocation>
        <location evidence="2">Cell membrane</location>
        <topology evidence="2">Multi-pass membrane protein</topology>
    </subcellularLocation>
</comment>
<evidence type="ECO:0000313" key="15">
    <source>
        <dbReference type="EMBL" id="MBD2843926.1"/>
    </source>
</evidence>
<keyword evidence="7" id="KW-0547">Nucleotide-binding</keyword>
<comment type="catalytic activity">
    <reaction evidence="1">
        <text>ATP + protein L-histidine = ADP + protein N-phospho-L-histidine.</text>
        <dbReference type="EC" id="2.7.13.3"/>
    </reaction>
</comment>
<evidence type="ECO:0000256" key="3">
    <source>
        <dbReference type="ARBA" id="ARBA00012438"/>
    </source>
</evidence>
<dbReference type="SUPFAM" id="SSF55874">
    <property type="entry name" value="ATPase domain of HSP90 chaperone/DNA topoisomerase II/histidine kinase"/>
    <property type="match status" value="1"/>
</dbReference>
<dbReference type="PANTHER" id="PTHR34220:SF7">
    <property type="entry name" value="SENSOR HISTIDINE KINASE YPDA"/>
    <property type="match status" value="1"/>
</dbReference>
<evidence type="ECO:0000259" key="13">
    <source>
        <dbReference type="PROSITE" id="PS50109"/>
    </source>
</evidence>
<dbReference type="AlphaFoldDB" id="A0A927BNR6"/>
<dbReference type="PANTHER" id="PTHR34220">
    <property type="entry name" value="SENSOR HISTIDINE KINASE YPDA"/>
    <property type="match status" value="1"/>
</dbReference>
<keyword evidence="11 12" id="KW-0472">Membrane</keyword>
<evidence type="ECO:0000256" key="7">
    <source>
        <dbReference type="ARBA" id="ARBA00022741"/>
    </source>
</evidence>
<dbReference type="GO" id="GO:0000155">
    <property type="term" value="F:phosphorelay sensor kinase activity"/>
    <property type="evidence" value="ECO:0007669"/>
    <property type="project" value="InterPro"/>
</dbReference>
<evidence type="ECO:0000256" key="8">
    <source>
        <dbReference type="ARBA" id="ARBA00022777"/>
    </source>
</evidence>
<keyword evidence="12" id="KW-0812">Transmembrane</keyword>
<dbReference type="EMBL" id="JACXIZ010000006">
    <property type="protein sequence ID" value="MBD2843926.1"/>
    <property type="molecule type" value="Genomic_DNA"/>
</dbReference>
<gene>
    <name evidence="15" type="ORF">IDH44_01865</name>
</gene>
<evidence type="ECO:0000256" key="4">
    <source>
        <dbReference type="ARBA" id="ARBA00022475"/>
    </source>
</evidence>
<feature type="domain" description="HAMP" evidence="14">
    <location>
        <begin position="275"/>
        <end position="328"/>
    </location>
</feature>
<evidence type="ECO:0000256" key="10">
    <source>
        <dbReference type="ARBA" id="ARBA00023012"/>
    </source>
</evidence>
<dbReference type="Gene3D" id="6.10.340.10">
    <property type="match status" value="1"/>
</dbReference>
<dbReference type="GO" id="GO:0005524">
    <property type="term" value="F:ATP binding"/>
    <property type="evidence" value="ECO:0007669"/>
    <property type="project" value="UniProtKB-KW"/>
</dbReference>
<dbReference type="RefSeq" id="WP_190914120.1">
    <property type="nucleotide sequence ID" value="NZ_JACXIZ010000006.1"/>
</dbReference>
<dbReference type="SMART" id="SM00387">
    <property type="entry name" value="HATPase_c"/>
    <property type="match status" value="1"/>
</dbReference>
<dbReference type="GO" id="GO:0005886">
    <property type="term" value="C:plasma membrane"/>
    <property type="evidence" value="ECO:0007669"/>
    <property type="project" value="UniProtKB-SubCell"/>
</dbReference>
<dbReference type="PROSITE" id="PS50109">
    <property type="entry name" value="HIS_KIN"/>
    <property type="match status" value="1"/>
</dbReference>
<dbReference type="InterPro" id="IPR005467">
    <property type="entry name" value="His_kinase_dom"/>
</dbReference>
<accession>A0A927BNR6</accession>
<evidence type="ECO:0000256" key="12">
    <source>
        <dbReference type="SAM" id="Phobius"/>
    </source>
</evidence>
<dbReference type="InterPro" id="IPR010559">
    <property type="entry name" value="Sig_transdc_His_kin_internal"/>
</dbReference>
<keyword evidence="4" id="KW-1003">Cell membrane</keyword>
<evidence type="ECO:0000313" key="16">
    <source>
        <dbReference type="Proteomes" id="UP000621560"/>
    </source>
</evidence>
<keyword evidence="9" id="KW-0067">ATP-binding</keyword>
<dbReference type="Pfam" id="PF02518">
    <property type="entry name" value="HATPase_c"/>
    <property type="match status" value="1"/>
</dbReference>
<evidence type="ECO:0000256" key="2">
    <source>
        <dbReference type="ARBA" id="ARBA00004651"/>
    </source>
</evidence>
<keyword evidence="8 15" id="KW-0418">Kinase</keyword>
<dbReference type="InterPro" id="IPR003594">
    <property type="entry name" value="HATPase_dom"/>
</dbReference>
<evidence type="ECO:0000256" key="1">
    <source>
        <dbReference type="ARBA" id="ARBA00000085"/>
    </source>
</evidence>
<sequence length="542" mass="60383">MKDEVGKTMLQLVGQNHATLVKTLSAVNDKTITLLDTHFFSDAAQFRFWTGIETLSQITAADNILERWSSDGTAYTLYMQNRESRSTPFDLSSKPRGFKYYGADAPLPEWAARTLEQGGGASVRLIDAGGAPTVSFMRSILNPKAYDETIGLLVVSRLEVLLTRDLVGVQLPAGTGVFLVNGDDEVLMQLGSAELSWAGLPEQAARQVSGYAFTGGEDGRWLYAYSGVSAFGTRLIYRIPEASITGNLAALQVTLLVASAIYLALVLIFALYLVRIIVKPLLHLVAITKIYAPGKRLDIEQRHLRPDEFGLLYGAFLKMTNRLDHTIEENYGMQIKQKEYELAMLHSQITPHLLYNTLDSIYWYALDSGNTDVGDMVKDLSRLLRIGLSKGKAVITVGEELEHAQAYTRLQMKRYPDAFEARWTIDERVLDQLTPKVILQPLVENAIFHAVSGMDGEGLIEVRAHEQDGELRLIVEDNGFLPVDLERLARIVSGEEEGRGYGIRNVHQRVQLHFGDGYGLHYEPREGGGLRAVLRLPLRRES</sequence>
<dbReference type="Proteomes" id="UP000621560">
    <property type="component" value="Unassembled WGS sequence"/>
</dbReference>
<feature type="domain" description="Histidine kinase" evidence="13">
    <location>
        <begin position="438"/>
        <end position="540"/>
    </location>
</feature>
<organism evidence="15 16">
    <name type="scientific">Paenibacillus sabuli</name>
    <dbReference type="NCBI Taxonomy" id="2772509"/>
    <lineage>
        <taxon>Bacteria</taxon>
        <taxon>Bacillati</taxon>
        <taxon>Bacillota</taxon>
        <taxon>Bacilli</taxon>
        <taxon>Bacillales</taxon>
        <taxon>Paenibacillaceae</taxon>
        <taxon>Paenibacillus</taxon>
    </lineage>
</organism>
<keyword evidence="10" id="KW-0902">Two-component regulatory system</keyword>
<dbReference type="Pfam" id="PF06580">
    <property type="entry name" value="His_kinase"/>
    <property type="match status" value="1"/>
</dbReference>
<evidence type="ECO:0000259" key="14">
    <source>
        <dbReference type="PROSITE" id="PS50885"/>
    </source>
</evidence>
<dbReference type="Gene3D" id="3.30.565.10">
    <property type="entry name" value="Histidine kinase-like ATPase, C-terminal domain"/>
    <property type="match status" value="1"/>
</dbReference>
<keyword evidence="5" id="KW-0597">Phosphoprotein</keyword>
<evidence type="ECO:0000256" key="6">
    <source>
        <dbReference type="ARBA" id="ARBA00022679"/>
    </source>
</evidence>
<evidence type="ECO:0000256" key="9">
    <source>
        <dbReference type="ARBA" id="ARBA00022840"/>
    </source>
</evidence>
<name>A0A927BNR6_9BACL</name>
<dbReference type="InterPro" id="IPR050640">
    <property type="entry name" value="Bact_2-comp_sensor_kinase"/>
</dbReference>
<dbReference type="InterPro" id="IPR003660">
    <property type="entry name" value="HAMP_dom"/>
</dbReference>
<keyword evidence="16" id="KW-1185">Reference proteome</keyword>
<dbReference type="PROSITE" id="PS50885">
    <property type="entry name" value="HAMP"/>
    <property type="match status" value="1"/>
</dbReference>